<protein>
    <recommendedName>
        <fullName evidence="3">Methyltransferase</fullName>
    </recommendedName>
</protein>
<dbReference type="STRING" id="1798525.A3G90_04815"/>
<dbReference type="SUPFAM" id="SSF53335">
    <property type="entry name" value="S-adenosyl-L-methionine-dependent methyltransferases"/>
    <property type="match status" value="1"/>
</dbReference>
<dbReference type="EMBL" id="MFMM01000001">
    <property type="protein sequence ID" value="OGG85342.1"/>
    <property type="molecule type" value="Genomic_DNA"/>
</dbReference>
<dbReference type="AlphaFoldDB" id="A0A1F6FHK1"/>
<dbReference type="InterPro" id="IPR029063">
    <property type="entry name" value="SAM-dependent_MTases_sf"/>
</dbReference>
<proteinExistence type="predicted"/>
<dbReference type="PANTHER" id="PTHR40036">
    <property type="entry name" value="MACROCIN O-METHYLTRANSFERASE"/>
    <property type="match status" value="1"/>
</dbReference>
<gene>
    <name evidence="1" type="ORF">A3G90_04815</name>
</gene>
<sequence>MLFELAKKLSFIQNIVVDMQTSLHPSIMHNLGKIEMIKKAMWHCELEGITGDYFEFGIYEGTSLYAAVKAHKKINSAYKRNFYGFDSFDEGFKYFDTKDKHPYFKEGDFVSSYEKVLRRFRKFPHVKLIKGYFEETTTTPEAKNIYGDNKCAIIFIDCDLMHPAGVALEYVYPILQPGSIIILDDYFAYKGAEDLGTSGALRAFQEKHPTVKVREFSDYGYGGKSFVVTSL</sequence>
<name>A0A1F6FHK1_9BACT</name>
<reference evidence="1 2" key="1">
    <citation type="journal article" date="2016" name="Nat. Commun.">
        <title>Thousands of microbial genomes shed light on interconnected biogeochemical processes in an aquifer system.</title>
        <authorList>
            <person name="Anantharaman K."/>
            <person name="Brown C.T."/>
            <person name="Hug L.A."/>
            <person name="Sharon I."/>
            <person name="Castelle C.J."/>
            <person name="Probst A.J."/>
            <person name="Thomas B.C."/>
            <person name="Singh A."/>
            <person name="Wilkins M.J."/>
            <person name="Karaoz U."/>
            <person name="Brodie E.L."/>
            <person name="Williams K.H."/>
            <person name="Hubbard S.S."/>
            <person name="Banfield J.F."/>
        </authorList>
    </citation>
    <scope>NUCLEOTIDE SEQUENCE [LARGE SCALE GENOMIC DNA]</scope>
</reference>
<dbReference type="Proteomes" id="UP000177325">
    <property type="component" value="Unassembled WGS sequence"/>
</dbReference>
<evidence type="ECO:0000313" key="1">
    <source>
        <dbReference type="EMBL" id="OGG85342.1"/>
    </source>
</evidence>
<organism evidence="1 2">
    <name type="scientific">Candidatus Kaiserbacteria bacterium RIFCSPLOWO2_12_FULL_45_26</name>
    <dbReference type="NCBI Taxonomy" id="1798525"/>
    <lineage>
        <taxon>Bacteria</taxon>
        <taxon>Candidatus Kaiseribacteriota</taxon>
    </lineage>
</organism>
<dbReference type="Gene3D" id="3.40.50.150">
    <property type="entry name" value="Vaccinia Virus protein VP39"/>
    <property type="match status" value="1"/>
</dbReference>
<comment type="caution">
    <text evidence="1">The sequence shown here is derived from an EMBL/GenBank/DDBJ whole genome shotgun (WGS) entry which is preliminary data.</text>
</comment>
<dbReference type="InterPro" id="IPR008884">
    <property type="entry name" value="TylF_MeTrfase"/>
</dbReference>
<evidence type="ECO:0000313" key="2">
    <source>
        <dbReference type="Proteomes" id="UP000177325"/>
    </source>
</evidence>
<evidence type="ECO:0008006" key="3">
    <source>
        <dbReference type="Google" id="ProtNLM"/>
    </source>
</evidence>
<dbReference type="PANTHER" id="PTHR40036:SF1">
    <property type="entry name" value="MACROCIN O-METHYLTRANSFERASE"/>
    <property type="match status" value="1"/>
</dbReference>
<dbReference type="Pfam" id="PF05711">
    <property type="entry name" value="TylF"/>
    <property type="match status" value="1"/>
</dbReference>
<accession>A0A1F6FHK1</accession>